<gene>
    <name evidence="4" type="ORF">DW654_08480</name>
    <name evidence="3" type="ORF">DW914_15355</name>
    <name evidence="2" type="ORF">ERS852444_01424</name>
</gene>
<dbReference type="EMBL" id="QSFX01000034">
    <property type="protein sequence ID" value="RHA84410.1"/>
    <property type="molecule type" value="Genomic_DNA"/>
</dbReference>
<name>A0A173TAT3_9FIRM</name>
<dbReference type="Proteomes" id="UP000283492">
    <property type="component" value="Unassembled WGS sequence"/>
</dbReference>
<evidence type="ECO:0000313" key="2">
    <source>
        <dbReference type="EMBL" id="CUM99943.1"/>
    </source>
</evidence>
<evidence type="ECO:0000313" key="7">
    <source>
        <dbReference type="Proteomes" id="UP000283701"/>
    </source>
</evidence>
<evidence type="ECO:0000313" key="6">
    <source>
        <dbReference type="Proteomes" id="UP000283492"/>
    </source>
</evidence>
<evidence type="ECO:0000313" key="5">
    <source>
        <dbReference type="Proteomes" id="UP000095453"/>
    </source>
</evidence>
<organism evidence="2 5">
    <name type="scientific">Roseburia inulinivorans</name>
    <dbReference type="NCBI Taxonomy" id="360807"/>
    <lineage>
        <taxon>Bacteria</taxon>
        <taxon>Bacillati</taxon>
        <taxon>Bacillota</taxon>
        <taxon>Clostridia</taxon>
        <taxon>Lachnospirales</taxon>
        <taxon>Lachnospiraceae</taxon>
        <taxon>Roseburia</taxon>
    </lineage>
</organism>
<dbReference type="RefSeq" id="WP_055168783.1">
    <property type="nucleotide sequence ID" value="NZ_CABJFX010000034.1"/>
</dbReference>
<dbReference type="EMBL" id="CYXX01000009">
    <property type="protein sequence ID" value="CUM99943.1"/>
    <property type="molecule type" value="Genomic_DNA"/>
</dbReference>
<evidence type="ECO:0000313" key="4">
    <source>
        <dbReference type="EMBL" id="RHF84186.1"/>
    </source>
</evidence>
<keyword evidence="1" id="KW-0812">Transmembrane</keyword>
<evidence type="ECO:0000256" key="1">
    <source>
        <dbReference type="SAM" id="Phobius"/>
    </source>
</evidence>
<sequence>MENKIEFINKVYMGKEAKSGKKVFSVIAGVLFAIVLIGSFLIAGGVGGISVSVLGLVVYNLSNTGGKKTSTYILTVAFFEVDSEGVVLTHSLIDYNDKLGIRDEINSMKWDAIKGISYSEELNSICIDGKGEKKTIWKSEKRKERSPRKKAINRIILYLPYDSKDKFIHLFMTYGKEIEMVK</sequence>
<dbReference type="Proteomes" id="UP000095453">
    <property type="component" value="Unassembled WGS sequence"/>
</dbReference>
<accession>A0A173TAT3</accession>
<feature type="transmembrane region" description="Helical" evidence="1">
    <location>
        <begin position="26"/>
        <end position="59"/>
    </location>
</feature>
<proteinExistence type="predicted"/>
<dbReference type="Proteomes" id="UP000283701">
    <property type="component" value="Unassembled WGS sequence"/>
</dbReference>
<dbReference type="AlphaFoldDB" id="A0A173TAT3"/>
<keyword evidence="1" id="KW-1133">Transmembrane helix</keyword>
<keyword evidence="1" id="KW-0472">Membrane</keyword>
<evidence type="ECO:0000313" key="3">
    <source>
        <dbReference type="EMBL" id="RHA84410.1"/>
    </source>
</evidence>
<protein>
    <submittedName>
        <fullName evidence="2">Uncharacterized protein</fullName>
    </submittedName>
</protein>
<reference evidence="6 7" key="2">
    <citation type="submission" date="2018-08" db="EMBL/GenBank/DDBJ databases">
        <title>A genome reference for cultivated species of the human gut microbiota.</title>
        <authorList>
            <person name="Zou Y."/>
            <person name="Xue W."/>
            <person name="Luo G."/>
        </authorList>
    </citation>
    <scope>NUCLEOTIDE SEQUENCE [LARGE SCALE GENOMIC DNA]</scope>
    <source>
        <strain evidence="4 7">AM23-23AC</strain>
        <strain evidence="3 6">AM42-1AC</strain>
    </source>
</reference>
<reference evidence="2 5" key="1">
    <citation type="submission" date="2015-09" db="EMBL/GenBank/DDBJ databases">
        <authorList>
            <consortium name="Pathogen Informatics"/>
        </authorList>
    </citation>
    <scope>NUCLEOTIDE SEQUENCE [LARGE SCALE GENOMIC DNA]</scope>
    <source>
        <strain evidence="2 5">2789STDY5608887</strain>
    </source>
</reference>
<dbReference type="EMBL" id="QRHP01000008">
    <property type="protein sequence ID" value="RHF84186.1"/>
    <property type="molecule type" value="Genomic_DNA"/>
</dbReference>